<protein>
    <submittedName>
        <fullName evidence="2">Uncharacterized protein</fullName>
    </submittedName>
</protein>
<gene>
    <name evidence="2" type="ORF">EFD55_06655</name>
    <name evidence="1" type="ORF">FHS26_001340</name>
</gene>
<dbReference type="OrthoDB" id="7066550at2"/>
<reference evidence="1 4" key="2">
    <citation type="submission" date="2020-08" db="EMBL/GenBank/DDBJ databases">
        <title>Genomic Encyclopedia of Type Strains, Phase III (KMG-III): the genomes of soil and plant-associated and newly described type strains.</title>
        <authorList>
            <person name="Whitman W."/>
        </authorList>
    </citation>
    <scope>NUCLEOTIDE SEQUENCE [LARGE SCALE GENOMIC DNA]</scope>
    <source>
        <strain evidence="1 4">CECT 4113</strain>
    </source>
</reference>
<reference evidence="2 3" key="1">
    <citation type="submission" date="2018-11" db="EMBL/GenBank/DDBJ databases">
        <authorList>
            <person name="Huo Y."/>
        </authorList>
    </citation>
    <scope>NUCLEOTIDE SEQUENCE [LARGE SCALE GENOMIC DNA]</scope>
    <source>
        <strain evidence="2 3">DSM 30132</strain>
    </source>
</reference>
<evidence type="ECO:0000313" key="4">
    <source>
        <dbReference type="Proteomes" id="UP000518315"/>
    </source>
</evidence>
<accession>A0A3R9CMK5</accession>
<dbReference type="EMBL" id="JACHXH010000004">
    <property type="protein sequence ID" value="MBB3133627.1"/>
    <property type="molecule type" value="Genomic_DNA"/>
</dbReference>
<dbReference type="RefSeq" id="WP_125843819.1">
    <property type="nucleotide sequence ID" value="NZ_JACHXH010000004.1"/>
</dbReference>
<evidence type="ECO:0000313" key="3">
    <source>
        <dbReference type="Proteomes" id="UP000277279"/>
    </source>
</evidence>
<evidence type="ECO:0000313" key="2">
    <source>
        <dbReference type="EMBL" id="RSB81636.1"/>
    </source>
</evidence>
<keyword evidence="4" id="KW-1185">Reference proteome</keyword>
<evidence type="ECO:0000313" key="1">
    <source>
        <dbReference type="EMBL" id="MBB3133627.1"/>
    </source>
</evidence>
<dbReference type="AlphaFoldDB" id="A0A3R9CMK5"/>
<organism evidence="2 3">
    <name type="scientific">Rhizobium pisi</name>
    <dbReference type="NCBI Taxonomy" id="574561"/>
    <lineage>
        <taxon>Bacteria</taxon>
        <taxon>Pseudomonadati</taxon>
        <taxon>Pseudomonadota</taxon>
        <taxon>Alphaproteobacteria</taxon>
        <taxon>Hyphomicrobiales</taxon>
        <taxon>Rhizobiaceae</taxon>
        <taxon>Rhizobium/Agrobacterium group</taxon>
        <taxon>Rhizobium</taxon>
    </lineage>
</organism>
<proteinExistence type="predicted"/>
<comment type="caution">
    <text evidence="2">The sequence shown here is derived from an EMBL/GenBank/DDBJ whole genome shotgun (WGS) entry which is preliminary data.</text>
</comment>
<sequence>MARDTFIVGRAGAVGPNASATHTTFNENYGTMLQGIEMAPLAEDLATLKQNMAGQATTTEQFNAIAAVSAAEDAARSGDETTVVEKLKAAGTWALDVATKIGVAVATEAIKKASGLA</sequence>
<dbReference type="Proteomes" id="UP000518315">
    <property type="component" value="Unassembled WGS sequence"/>
</dbReference>
<dbReference type="EMBL" id="RJJT01000004">
    <property type="protein sequence ID" value="RSB81636.1"/>
    <property type="molecule type" value="Genomic_DNA"/>
</dbReference>
<dbReference type="Proteomes" id="UP000277279">
    <property type="component" value="Unassembled WGS sequence"/>
</dbReference>
<name>A0A3R9CMK5_9HYPH</name>